<protein>
    <recommendedName>
        <fullName evidence="4">Adipogenin</fullName>
    </recommendedName>
</protein>
<reference evidence="2" key="2">
    <citation type="submission" date="2025-09" db="UniProtKB">
        <authorList>
            <consortium name="Ensembl"/>
        </authorList>
    </citation>
    <scope>IDENTIFICATION</scope>
</reference>
<proteinExistence type="predicted"/>
<dbReference type="GO" id="GO:0005737">
    <property type="term" value="C:cytoplasm"/>
    <property type="evidence" value="ECO:0007669"/>
    <property type="project" value="TreeGrafter"/>
</dbReference>
<dbReference type="GeneTree" id="ENSGT00950000186009"/>
<evidence type="ECO:0000313" key="2">
    <source>
        <dbReference type="Ensembl" id="ENSSMRP00000019364.1"/>
    </source>
</evidence>
<evidence type="ECO:0000313" key="3">
    <source>
        <dbReference type="Proteomes" id="UP000694421"/>
    </source>
</evidence>
<evidence type="ECO:0000256" key="1">
    <source>
        <dbReference type="SAM" id="Phobius"/>
    </source>
</evidence>
<dbReference type="PANTHER" id="PTHR38499:SF1">
    <property type="entry name" value="ADIPOGENIN"/>
    <property type="match status" value="1"/>
</dbReference>
<organism evidence="2 3">
    <name type="scientific">Salvator merianae</name>
    <name type="common">Argentine black and white tegu</name>
    <name type="synonym">Tupinambis merianae</name>
    <dbReference type="NCBI Taxonomy" id="96440"/>
    <lineage>
        <taxon>Eukaryota</taxon>
        <taxon>Metazoa</taxon>
        <taxon>Chordata</taxon>
        <taxon>Craniata</taxon>
        <taxon>Vertebrata</taxon>
        <taxon>Euteleostomi</taxon>
        <taxon>Lepidosauria</taxon>
        <taxon>Squamata</taxon>
        <taxon>Bifurcata</taxon>
        <taxon>Unidentata</taxon>
        <taxon>Episquamata</taxon>
        <taxon>Laterata</taxon>
        <taxon>Teiioidea</taxon>
        <taxon>Teiidae</taxon>
        <taxon>Salvator</taxon>
    </lineage>
</organism>
<sequence length="70" mass="7914">MKYPLVPLINDLTFPLLFFWFCLPFGILLIMLVFWLQHLLTEGNGKASLCLGWLPSQDSGAPSSVCCPWL</sequence>
<dbReference type="GO" id="GO:0050873">
    <property type="term" value="P:brown fat cell differentiation"/>
    <property type="evidence" value="ECO:0007669"/>
    <property type="project" value="TreeGrafter"/>
</dbReference>
<dbReference type="AlphaFoldDB" id="A0A8D0CDB4"/>
<name>A0A8D0CDB4_SALMN</name>
<keyword evidence="1" id="KW-0472">Membrane</keyword>
<feature type="transmembrane region" description="Helical" evidence="1">
    <location>
        <begin position="12"/>
        <end position="36"/>
    </location>
</feature>
<keyword evidence="3" id="KW-1185">Reference proteome</keyword>
<dbReference type="GO" id="GO:0005811">
    <property type="term" value="C:lipid droplet"/>
    <property type="evidence" value="ECO:0007669"/>
    <property type="project" value="TreeGrafter"/>
</dbReference>
<dbReference type="Ensembl" id="ENSSMRT00000022709.1">
    <property type="protein sequence ID" value="ENSSMRP00000019364.1"/>
    <property type="gene ID" value="ENSSMRG00000015089.1"/>
</dbReference>
<keyword evidence="1" id="KW-1133">Transmembrane helix</keyword>
<accession>A0A8D0CDB4</accession>
<dbReference type="PANTHER" id="PTHR38499">
    <property type="entry name" value="ADIPOGENIN"/>
    <property type="match status" value="1"/>
</dbReference>
<dbReference type="Pfam" id="PF15202">
    <property type="entry name" value="Adipogenin"/>
    <property type="match status" value="1"/>
</dbReference>
<reference evidence="2" key="1">
    <citation type="submission" date="2025-08" db="UniProtKB">
        <authorList>
            <consortium name="Ensembl"/>
        </authorList>
    </citation>
    <scope>IDENTIFICATION</scope>
</reference>
<keyword evidence="1" id="KW-0812">Transmembrane</keyword>
<dbReference type="GO" id="GO:0050872">
    <property type="term" value="P:white fat cell differentiation"/>
    <property type="evidence" value="ECO:0007669"/>
    <property type="project" value="TreeGrafter"/>
</dbReference>
<dbReference type="Proteomes" id="UP000694421">
    <property type="component" value="Unplaced"/>
</dbReference>
<dbReference type="GO" id="GO:0005634">
    <property type="term" value="C:nucleus"/>
    <property type="evidence" value="ECO:0007669"/>
    <property type="project" value="TreeGrafter"/>
</dbReference>
<dbReference type="OMA" id="QGPAEFC"/>
<evidence type="ECO:0008006" key="4">
    <source>
        <dbReference type="Google" id="ProtNLM"/>
    </source>
</evidence>
<dbReference type="InterPro" id="IPR027938">
    <property type="entry name" value="Adipogenin"/>
</dbReference>